<dbReference type="STRING" id="147645.A6J80_13500"/>
<reference evidence="2" key="1">
    <citation type="submission" date="2017-12" db="EMBL/GenBank/DDBJ databases">
        <title>FDA dAtabase for Regulatory Grade micrObial Sequences (FDA-ARGOS): Supporting development and validation of Infectious Disease Dx tests.</title>
        <authorList>
            <person name="Campos J."/>
            <person name="Goldberg B."/>
            <person name="Tallon L."/>
            <person name="Sadzewicz L."/>
            <person name="Sengamalay N."/>
            <person name="Ott S."/>
            <person name="Godinez A."/>
            <person name="Nagaraj S."/>
            <person name="Vyas G."/>
            <person name="Aluvathingal J."/>
            <person name="Nadendla S."/>
            <person name="Geyer C."/>
            <person name="Nandy P."/>
            <person name="Hobson J."/>
            <person name="Sichtig H."/>
        </authorList>
    </citation>
    <scope>NUCLEOTIDE SEQUENCE</scope>
    <source>
        <strain evidence="2">FDAARGOS_252</strain>
    </source>
</reference>
<protein>
    <submittedName>
        <fullName evidence="2">Endonuclease</fullName>
    </submittedName>
</protein>
<dbReference type="AlphaFoldDB" id="A0A1V0GTW6"/>
<evidence type="ECO:0000313" key="3">
    <source>
        <dbReference type="Proteomes" id="UP000191257"/>
    </source>
</evidence>
<sequence length="274" mass="29074">MTRPISLAHLTAIELSPPELIHMAARLGYDAVGLRLIRVTPDTPGYPLMKDPALMAATRAALDRTGLRVQDIEFVRITPGLDVAALGPFLEAGATLGARQVICAPYDPDLARLADTLGTLSGACRARGLQAVLEFFPWTAVPDLATALRVVEAAGPEAGLLVDTLHFDRSASSIADLGRALPRMPFLHLCDAPVAPPYTTEALFHAGRVERLPAGEGQIPLCPILDALPPDLPVALEVPMTARTRAEGIESVARHVLERTRAFLAGLKEAATPG</sequence>
<proteinExistence type="predicted"/>
<evidence type="ECO:0000313" key="2">
    <source>
        <dbReference type="EMBL" id="ARC37262.1"/>
    </source>
</evidence>
<dbReference type="KEGG" id="pye:A6J80_13500"/>
<keyword evidence="2" id="KW-0255">Endonuclease</keyword>
<evidence type="ECO:0000259" key="1">
    <source>
        <dbReference type="Pfam" id="PF01261"/>
    </source>
</evidence>
<dbReference type="InterPro" id="IPR013022">
    <property type="entry name" value="Xyl_isomerase-like_TIM-brl"/>
</dbReference>
<dbReference type="InterPro" id="IPR050312">
    <property type="entry name" value="IolE/XylAMocC-like"/>
</dbReference>
<gene>
    <name evidence="2" type="ORF">A6J80_13500</name>
</gene>
<dbReference type="PANTHER" id="PTHR12110:SF48">
    <property type="entry name" value="BLL3656 PROTEIN"/>
    <property type="match status" value="1"/>
</dbReference>
<dbReference type="eggNOG" id="COG1082">
    <property type="taxonomic scope" value="Bacteria"/>
</dbReference>
<dbReference type="Proteomes" id="UP000191257">
    <property type="component" value="Chromosome"/>
</dbReference>
<dbReference type="Gene3D" id="3.20.20.150">
    <property type="entry name" value="Divalent-metal-dependent TIM barrel enzymes"/>
    <property type="match status" value="1"/>
</dbReference>
<feature type="domain" description="Xylose isomerase-like TIM barrel" evidence="1">
    <location>
        <begin position="23"/>
        <end position="240"/>
    </location>
</feature>
<keyword evidence="2" id="KW-0540">Nuclease</keyword>
<accession>A0A1V0GTW6</accession>
<dbReference type="PANTHER" id="PTHR12110">
    <property type="entry name" value="HYDROXYPYRUVATE ISOMERASE"/>
    <property type="match status" value="1"/>
</dbReference>
<dbReference type="GO" id="GO:0004519">
    <property type="term" value="F:endonuclease activity"/>
    <property type="evidence" value="ECO:0007669"/>
    <property type="project" value="UniProtKB-KW"/>
</dbReference>
<dbReference type="EMBL" id="CP020442">
    <property type="protein sequence ID" value="ARC37262.1"/>
    <property type="molecule type" value="Genomic_DNA"/>
</dbReference>
<keyword evidence="2" id="KW-0378">Hydrolase</keyword>
<name>A0A1V0GTW6_9RHOB</name>
<dbReference type="SUPFAM" id="SSF51658">
    <property type="entry name" value="Xylose isomerase-like"/>
    <property type="match status" value="1"/>
</dbReference>
<keyword evidence="3" id="KW-1185">Reference proteome</keyword>
<dbReference type="RefSeq" id="WP_080621848.1">
    <property type="nucleotide sequence ID" value="NZ_CAWMZI010000001.1"/>
</dbReference>
<organism evidence="2 3">
    <name type="scientific">Paracoccus yeei</name>
    <dbReference type="NCBI Taxonomy" id="147645"/>
    <lineage>
        <taxon>Bacteria</taxon>
        <taxon>Pseudomonadati</taxon>
        <taxon>Pseudomonadota</taxon>
        <taxon>Alphaproteobacteria</taxon>
        <taxon>Rhodobacterales</taxon>
        <taxon>Paracoccaceae</taxon>
        <taxon>Paracoccus</taxon>
    </lineage>
</organism>
<dbReference type="Pfam" id="PF01261">
    <property type="entry name" value="AP_endonuc_2"/>
    <property type="match status" value="1"/>
</dbReference>
<dbReference type="InterPro" id="IPR036237">
    <property type="entry name" value="Xyl_isomerase-like_sf"/>
</dbReference>